<dbReference type="AlphaFoldDB" id="A0A6P6RBX8"/>
<organism evidence="2 3">
    <name type="scientific">Carassius auratus</name>
    <name type="common">Goldfish</name>
    <dbReference type="NCBI Taxonomy" id="7957"/>
    <lineage>
        <taxon>Eukaryota</taxon>
        <taxon>Metazoa</taxon>
        <taxon>Chordata</taxon>
        <taxon>Craniata</taxon>
        <taxon>Vertebrata</taxon>
        <taxon>Euteleostomi</taxon>
        <taxon>Actinopterygii</taxon>
        <taxon>Neopterygii</taxon>
        <taxon>Teleostei</taxon>
        <taxon>Ostariophysi</taxon>
        <taxon>Cypriniformes</taxon>
        <taxon>Cyprinidae</taxon>
        <taxon>Cyprininae</taxon>
        <taxon>Carassius</taxon>
    </lineage>
</organism>
<name>A0A6P6RBX8_CARAU</name>
<feature type="compositionally biased region" description="Basic and acidic residues" evidence="1">
    <location>
        <begin position="25"/>
        <end position="41"/>
    </location>
</feature>
<reference evidence="3" key="1">
    <citation type="submission" date="2025-08" db="UniProtKB">
        <authorList>
            <consortium name="RefSeq"/>
        </authorList>
    </citation>
    <scope>IDENTIFICATION</scope>
    <source>
        <strain evidence="3">Wakin</strain>
        <tissue evidence="3">Muscle</tissue>
    </source>
</reference>
<feature type="region of interest" description="Disordered" evidence="1">
    <location>
        <begin position="24"/>
        <end position="75"/>
    </location>
</feature>
<accession>A0A6P6RBX8</accession>
<dbReference type="RefSeq" id="XP_026142648.1">
    <property type="nucleotide sequence ID" value="XM_026286863.1"/>
</dbReference>
<dbReference type="OrthoDB" id="8554583at2759"/>
<evidence type="ECO:0000256" key="1">
    <source>
        <dbReference type="SAM" id="MobiDB-lite"/>
    </source>
</evidence>
<dbReference type="KEGG" id="caua:113118006"/>
<feature type="compositionally biased region" description="Basic and acidic residues" evidence="1">
    <location>
        <begin position="56"/>
        <end position="75"/>
    </location>
</feature>
<dbReference type="Proteomes" id="UP000515129">
    <property type="component" value="Chromosome 18"/>
</dbReference>
<dbReference type="InterPro" id="IPR040958">
    <property type="entry name" value="SNAD1"/>
</dbReference>
<proteinExistence type="predicted"/>
<protein>
    <submittedName>
        <fullName evidence="3">Uncharacterized protein LOC113118006</fullName>
    </submittedName>
</protein>
<evidence type="ECO:0000313" key="3">
    <source>
        <dbReference type="RefSeq" id="XP_026142648.1"/>
    </source>
</evidence>
<keyword evidence="2" id="KW-1185">Reference proteome</keyword>
<dbReference type="Pfam" id="PF18744">
    <property type="entry name" value="SNAD1"/>
    <property type="match status" value="1"/>
</dbReference>
<evidence type="ECO:0000313" key="2">
    <source>
        <dbReference type="Proteomes" id="UP000515129"/>
    </source>
</evidence>
<sequence length="320" mass="35900">MKAPEGAMRTAVLSAAVLRGTAIGERTKAAKKDKRGQSAREEEQEGEELPGTAADGDTKEGLQEPDRDGVQHTACDNDHFVRTTSHISTRTRKVLILLSRALLLVSLLHLYSQSVECESVDINTLHEITRFFHQNYEIGQYAVAINVPEDQCKKGFKPSTFLREDRNVDVKNIISAHTNPVYEGRELIAAGVQTTPNPAHSEFLLMNPPNKSPLTRLLNKRKNGCVVFYTLNTPCMNTCLNDRSKFNIIGGLNKLKNYMGIKAFAFKNIWNHDQNRTNELREKLQMIANRIPLYRCNSDICTLCGEPQSNIEINDGCLND</sequence>
<dbReference type="GeneID" id="113118006"/>
<gene>
    <name evidence="3" type="primary">LOC113118006</name>
</gene>